<name>A0A6A6JRR4_WESOR</name>
<dbReference type="RefSeq" id="XP_033655955.1">
    <property type="nucleotide sequence ID" value="XM_033800196.1"/>
</dbReference>
<dbReference type="OrthoDB" id="5210591at2759"/>
<sequence>MHLPSLEMAVYPVVTMGHGRHRRRSLDPHPISLCSARSQTSSTSSGVRSPDVSSIQKAIRSVFRSSRLTVQQAERLPGRLYQVLLVTLADGSSLVLKCPPIYNTRLLRHEKHGLETERRTLDILRKSTQLPVPDIIKYDRQRGSLGCPFLMVSHMPGRHLCELSPELSPAERRTVDRSLGAYVRAITTLSSQQFGPVHQVYAEKGHSSWKDAFLALLEAVLRDAEDMAVTIPYDNVRYHVRRHAECLSEVTRPRLVALDVCDPQNVLLDERTKKITGLVGFTNAIWGDPLMSGGMTDNNDAFFEGFGECPLQTGGVRTRLLMYTAYRAIVQVVVRFYRPHLSVDDMEARRSLTYALNELARMP</sequence>
<evidence type="ECO:0000313" key="4">
    <source>
        <dbReference type="Proteomes" id="UP000800097"/>
    </source>
</evidence>
<dbReference type="Gene3D" id="3.30.200.20">
    <property type="entry name" value="Phosphorylase Kinase, domain 1"/>
    <property type="match status" value="1"/>
</dbReference>
<dbReference type="InterPro" id="IPR011009">
    <property type="entry name" value="Kinase-like_dom_sf"/>
</dbReference>
<feature type="region of interest" description="Disordered" evidence="1">
    <location>
        <begin position="20"/>
        <end position="51"/>
    </location>
</feature>
<gene>
    <name evidence="3" type="ORF">EI97DRAFT_449070</name>
</gene>
<evidence type="ECO:0000313" key="3">
    <source>
        <dbReference type="EMBL" id="KAF2278416.1"/>
    </source>
</evidence>
<dbReference type="GeneID" id="54553371"/>
<dbReference type="InterPro" id="IPR051678">
    <property type="entry name" value="AGP_Transferase"/>
</dbReference>
<evidence type="ECO:0000256" key="1">
    <source>
        <dbReference type="SAM" id="MobiDB-lite"/>
    </source>
</evidence>
<dbReference type="EMBL" id="ML986488">
    <property type="protein sequence ID" value="KAF2278416.1"/>
    <property type="molecule type" value="Genomic_DNA"/>
</dbReference>
<dbReference type="PANTHER" id="PTHR21310">
    <property type="entry name" value="AMINOGLYCOSIDE PHOSPHOTRANSFERASE-RELATED-RELATED"/>
    <property type="match status" value="1"/>
</dbReference>
<dbReference type="Pfam" id="PF01636">
    <property type="entry name" value="APH"/>
    <property type="match status" value="1"/>
</dbReference>
<dbReference type="Gene3D" id="3.90.1200.10">
    <property type="match status" value="1"/>
</dbReference>
<feature type="domain" description="Aminoglycoside phosphotransferase" evidence="2">
    <location>
        <begin position="83"/>
        <end position="290"/>
    </location>
</feature>
<evidence type="ECO:0000259" key="2">
    <source>
        <dbReference type="Pfam" id="PF01636"/>
    </source>
</evidence>
<dbReference type="InterPro" id="IPR002575">
    <property type="entry name" value="Aminoglycoside_PTrfase"/>
</dbReference>
<keyword evidence="4" id="KW-1185">Reference proteome</keyword>
<organism evidence="3 4">
    <name type="scientific">Westerdykella ornata</name>
    <dbReference type="NCBI Taxonomy" id="318751"/>
    <lineage>
        <taxon>Eukaryota</taxon>
        <taxon>Fungi</taxon>
        <taxon>Dikarya</taxon>
        <taxon>Ascomycota</taxon>
        <taxon>Pezizomycotina</taxon>
        <taxon>Dothideomycetes</taxon>
        <taxon>Pleosporomycetidae</taxon>
        <taxon>Pleosporales</taxon>
        <taxon>Sporormiaceae</taxon>
        <taxon>Westerdykella</taxon>
    </lineage>
</organism>
<dbReference type="Proteomes" id="UP000800097">
    <property type="component" value="Unassembled WGS sequence"/>
</dbReference>
<accession>A0A6A6JRR4</accession>
<dbReference type="PANTHER" id="PTHR21310:SF59">
    <property type="entry name" value="AMINOGLYCOSIDE PHOSPHOTRANSFERASE DOMAIN-CONTAINING PROTEIN"/>
    <property type="match status" value="1"/>
</dbReference>
<reference evidence="3" key="1">
    <citation type="journal article" date="2020" name="Stud. Mycol.">
        <title>101 Dothideomycetes genomes: a test case for predicting lifestyles and emergence of pathogens.</title>
        <authorList>
            <person name="Haridas S."/>
            <person name="Albert R."/>
            <person name="Binder M."/>
            <person name="Bloem J."/>
            <person name="Labutti K."/>
            <person name="Salamov A."/>
            <person name="Andreopoulos B."/>
            <person name="Baker S."/>
            <person name="Barry K."/>
            <person name="Bills G."/>
            <person name="Bluhm B."/>
            <person name="Cannon C."/>
            <person name="Castanera R."/>
            <person name="Culley D."/>
            <person name="Daum C."/>
            <person name="Ezra D."/>
            <person name="Gonzalez J."/>
            <person name="Henrissat B."/>
            <person name="Kuo A."/>
            <person name="Liang C."/>
            <person name="Lipzen A."/>
            <person name="Lutzoni F."/>
            <person name="Magnuson J."/>
            <person name="Mondo S."/>
            <person name="Nolan M."/>
            <person name="Ohm R."/>
            <person name="Pangilinan J."/>
            <person name="Park H.-J."/>
            <person name="Ramirez L."/>
            <person name="Alfaro M."/>
            <person name="Sun H."/>
            <person name="Tritt A."/>
            <person name="Yoshinaga Y."/>
            <person name="Zwiers L.-H."/>
            <person name="Turgeon B."/>
            <person name="Goodwin S."/>
            <person name="Spatafora J."/>
            <person name="Crous P."/>
            <person name="Grigoriev I."/>
        </authorList>
    </citation>
    <scope>NUCLEOTIDE SEQUENCE</scope>
    <source>
        <strain evidence="3">CBS 379.55</strain>
    </source>
</reference>
<protein>
    <recommendedName>
        <fullName evidence="2">Aminoglycoside phosphotransferase domain-containing protein</fullName>
    </recommendedName>
</protein>
<dbReference type="AlphaFoldDB" id="A0A6A6JRR4"/>
<feature type="compositionally biased region" description="Low complexity" evidence="1">
    <location>
        <begin position="32"/>
        <end position="51"/>
    </location>
</feature>
<dbReference type="SUPFAM" id="SSF56112">
    <property type="entry name" value="Protein kinase-like (PK-like)"/>
    <property type="match status" value="1"/>
</dbReference>
<proteinExistence type="predicted"/>